<evidence type="ECO:0000313" key="13">
    <source>
        <dbReference type="Proteomes" id="UP000010301"/>
    </source>
</evidence>
<keyword evidence="7" id="KW-0547">Nucleotide-binding</keyword>
<reference evidence="12 13" key="1">
    <citation type="submission" date="2009-01" db="EMBL/GenBank/DDBJ databases">
        <authorList>
            <person name="Qin X."/>
            <person name="Bachman B."/>
            <person name="Battles P."/>
            <person name="Bell A."/>
            <person name="Bess C."/>
            <person name="Bickham C."/>
            <person name="Chaboub L."/>
            <person name="Chen D."/>
            <person name="Coyle M."/>
            <person name="Deiros D.R."/>
            <person name="Dinh H."/>
            <person name="Forbes L."/>
            <person name="Fowler G."/>
            <person name="Francisco L."/>
            <person name="Fu Q."/>
            <person name="Gubbala S."/>
            <person name="Hale W."/>
            <person name="Han Y."/>
            <person name="Hemphill L."/>
            <person name="Highlander S.K."/>
            <person name="Hirani K."/>
            <person name="Hogues M."/>
            <person name="Jackson L."/>
            <person name="Jakkamsetti A."/>
            <person name="Javaid M."/>
            <person name="Jiang H."/>
            <person name="Korchina V."/>
            <person name="Kovar C."/>
            <person name="Lara F."/>
            <person name="Lee S."/>
            <person name="Mata R."/>
            <person name="Mathew T."/>
            <person name="Moen C."/>
            <person name="Morales K."/>
            <person name="Munidasa M."/>
            <person name="Nazareth L."/>
            <person name="Ngo R."/>
            <person name="Nguyen L."/>
            <person name="Okwuonu G."/>
            <person name="Ongeri F."/>
            <person name="Patil S."/>
            <person name="Petrosino J."/>
            <person name="Pham C."/>
            <person name="Pham P."/>
            <person name="Pu L.-L."/>
            <person name="Puazo M."/>
            <person name="Raj R."/>
            <person name="Reid J."/>
            <person name="Rouhana J."/>
            <person name="Saada N."/>
            <person name="Shang Y."/>
            <person name="Simmons D."/>
            <person name="Thornton R."/>
            <person name="Warren J."/>
            <person name="Weissenberger G."/>
            <person name="Zhang J."/>
            <person name="Zhang L."/>
            <person name="Zhou C."/>
            <person name="Zhu D."/>
            <person name="Muzny D."/>
            <person name="Worley K."/>
            <person name="Gibbs R."/>
        </authorList>
    </citation>
    <scope>NUCLEOTIDE SEQUENCE [LARGE SCALE GENOMIC DNA]</scope>
    <source>
        <strain evidence="12 13">DSM 15436</strain>
    </source>
</reference>
<comment type="function">
    <text evidence="10">Required for the formation of a threonylcarbamoyl group on adenosine at position 37 (t(6)A37) in tRNAs that read codons beginning with adenine. Is involved in the transfer of the threonylcarbamoyl moiety of threonylcarbamoyl-AMP (TC-AMP) to the N6 group of A37, together with TsaD and TsaB. TsaE seems to play an indirect role in the t(6)A biosynthesis pathway, possibly in regulating the core enzymatic function of TsaD.</text>
</comment>
<dbReference type="GO" id="GO:0046872">
    <property type="term" value="F:metal ion binding"/>
    <property type="evidence" value="ECO:0007669"/>
    <property type="project" value="UniProtKB-KW"/>
</dbReference>
<evidence type="ECO:0000256" key="4">
    <source>
        <dbReference type="ARBA" id="ARBA00022490"/>
    </source>
</evidence>
<dbReference type="SUPFAM" id="SSF52540">
    <property type="entry name" value="P-loop containing nucleoside triphosphate hydrolases"/>
    <property type="match status" value="1"/>
</dbReference>
<keyword evidence="6" id="KW-0479">Metal-binding</keyword>
<comment type="similarity">
    <text evidence="2">Belongs to the TsaE family.</text>
</comment>
<dbReference type="GO" id="GO:0002949">
    <property type="term" value="P:tRNA threonylcarbamoyladenosine modification"/>
    <property type="evidence" value="ECO:0007669"/>
    <property type="project" value="InterPro"/>
</dbReference>
<keyword evidence="8" id="KW-0067">ATP-binding</keyword>
<comment type="caution">
    <text evidence="12">The sequence shown here is derived from an EMBL/GenBank/DDBJ whole genome shotgun (WGS) entry which is preliminary data.</text>
</comment>
<protein>
    <recommendedName>
        <fullName evidence="3">tRNA threonylcarbamoyladenosine biosynthesis protein TsaE</fullName>
    </recommendedName>
    <alternativeName>
        <fullName evidence="11">t(6)A37 threonylcarbamoyladenosine biosynthesis protein TsaE</fullName>
    </alternativeName>
</protein>
<accession>C0VZ45</accession>
<dbReference type="PANTHER" id="PTHR33540:SF2">
    <property type="entry name" value="TRNA THREONYLCARBAMOYLADENOSINE BIOSYNTHESIS PROTEIN TSAE"/>
    <property type="match status" value="1"/>
</dbReference>
<evidence type="ECO:0000256" key="3">
    <source>
        <dbReference type="ARBA" id="ARBA00019010"/>
    </source>
</evidence>
<evidence type="ECO:0000256" key="5">
    <source>
        <dbReference type="ARBA" id="ARBA00022694"/>
    </source>
</evidence>
<keyword evidence="9" id="KW-0460">Magnesium</keyword>
<evidence type="ECO:0000313" key="12">
    <source>
        <dbReference type="EMBL" id="EEH64698.1"/>
    </source>
</evidence>
<proteinExistence type="inferred from homology"/>
<evidence type="ECO:0000256" key="10">
    <source>
        <dbReference type="ARBA" id="ARBA00024908"/>
    </source>
</evidence>
<dbReference type="AlphaFoldDB" id="C0VZ45"/>
<dbReference type="STRING" id="525245.HMPREF0044_0435"/>
<dbReference type="GO" id="GO:0005737">
    <property type="term" value="C:cytoplasm"/>
    <property type="evidence" value="ECO:0007669"/>
    <property type="project" value="UniProtKB-SubCell"/>
</dbReference>
<organism evidence="12 13">
    <name type="scientific">Gleimia coleocanis DSM 15436</name>
    <dbReference type="NCBI Taxonomy" id="525245"/>
    <lineage>
        <taxon>Bacteria</taxon>
        <taxon>Bacillati</taxon>
        <taxon>Actinomycetota</taxon>
        <taxon>Actinomycetes</taxon>
        <taxon>Actinomycetales</taxon>
        <taxon>Actinomycetaceae</taxon>
        <taxon>Gleimia</taxon>
    </lineage>
</organism>
<keyword evidence="4" id="KW-0963">Cytoplasm</keyword>
<comment type="subcellular location">
    <subcellularLocation>
        <location evidence="1">Cytoplasm</location>
    </subcellularLocation>
</comment>
<evidence type="ECO:0000256" key="11">
    <source>
        <dbReference type="ARBA" id="ARBA00032441"/>
    </source>
</evidence>
<sequence length="187" mass="20192">MFEFNVASAAQTQALGEALGALVRGGDLLMLTGDLGTGKTTFTQGLGRGMNVEGRVASPTFIISRTHRGKISAEGVKSPDLVHVDAYRITDLDDLETLDLDTALREAVVVVEWGEGKTEALSEERLEITLHGDALNLEELSTDLEGMDSGHRVIRFNPVGSRWQECDLQLALQQALEAAQAAEVEEN</sequence>
<dbReference type="GO" id="GO:0005524">
    <property type="term" value="F:ATP binding"/>
    <property type="evidence" value="ECO:0007669"/>
    <property type="project" value="UniProtKB-KW"/>
</dbReference>
<dbReference type="EMBL" id="ACFG01000004">
    <property type="protein sequence ID" value="EEH64698.1"/>
    <property type="molecule type" value="Genomic_DNA"/>
</dbReference>
<dbReference type="OrthoDB" id="9800307at2"/>
<evidence type="ECO:0000256" key="2">
    <source>
        <dbReference type="ARBA" id="ARBA00007599"/>
    </source>
</evidence>
<dbReference type="HOGENOM" id="CLU_087829_1_0_11"/>
<evidence type="ECO:0000256" key="9">
    <source>
        <dbReference type="ARBA" id="ARBA00022842"/>
    </source>
</evidence>
<evidence type="ECO:0000256" key="7">
    <source>
        <dbReference type="ARBA" id="ARBA00022741"/>
    </source>
</evidence>
<dbReference type="GO" id="GO:0016787">
    <property type="term" value="F:hydrolase activity"/>
    <property type="evidence" value="ECO:0007669"/>
    <property type="project" value="UniProtKB-KW"/>
</dbReference>
<evidence type="ECO:0000256" key="6">
    <source>
        <dbReference type="ARBA" id="ARBA00022723"/>
    </source>
</evidence>
<keyword evidence="5" id="KW-0819">tRNA processing</keyword>
<name>C0VZ45_9ACTO</name>
<evidence type="ECO:0000256" key="1">
    <source>
        <dbReference type="ARBA" id="ARBA00004496"/>
    </source>
</evidence>
<dbReference type="InterPro" id="IPR027417">
    <property type="entry name" value="P-loop_NTPase"/>
</dbReference>
<dbReference type="Pfam" id="PF02367">
    <property type="entry name" value="TsaE"/>
    <property type="match status" value="1"/>
</dbReference>
<gene>
    <name evidence="12" type="ORF">HMPREF0044_0435</name>
</gene>
<keyword evidence="12" id="KW-0378">Hydrolase</keyword>
<keyword evidence="13" id="KW-1185">Reference proteome</keyword>
<dbReference type="RefSeq" id="WP_006547432.1">
    <property type="nucleotide sequence ID" value="NZ_DS999545.1"/>
</dbReference>
<dbReference type="Gene3D" id="3.40.50.300">
    <property type="entry name" value="P-loop containing nucleotide triphosphate hydrolases"/>
    <property type="match status" value="1"/>
</dbReference>
<dbReference type="Proteomes" id="UP000010301">
    <property type="component" value="Unassembled WGS sequence"/>
</dbReference>
<dbReference type="NCBIfam" id="TIGR00150">
    <property type="entry name" value="T6A_YjeE"/>
    <property type="match status" value="1"/>
</dbReference>
<dbReference type="eggNOG" id="COG0802">
    <property type="taxonomic scope" value="Bacteria"/>
</dbReference>
<evidence type="ECO:0000256" key="8">
    <source>
        <dbReference type="ARBA" id="ARBA00022840"/>
    </source>
</evidence>
<dbReference type="PANTHER" id="PTHR33540">
    <property type="entry name" value="TRNA THREONYLCARBAMOYLADENOSINE BIOSYNTHESIS PROTEIN TSAE"/>
    <property type="match status" value="1"/>
</dbReference>
<dbReference type="InterPro" id="IPR003442">
    <property type="entry name" value="T6A_TsaE"/>
</dbReference>